<protein>
    <submittedName>
        <fullName evidence="3">LLM class F420-dependent oxidoreductase</fullName>
    </submittedName>
</protein>
<organism evidence="3 4">
    <name type="scientific">Herbidospora galbida</name>
    <dbReference type="NCBI Taxonomy" id="2575442"/>
    <lineage>
        <taxon>Bacteria</taxon>
        <taxon>Bacillati</taxon>
        <taxon>Actinomycetota</taxon>
        <taxon>Actinomycetes</taxon>
        <taxon>Streptosporangiales</taxon>
        <taxon>Streptosporangiaceae</taxon>
        <taxon>Herbidospora</taxon>
    </lineage>
</organism>
<dbReference type="RefSeq" id="WP_137245467.1">
    <property type="nucleotide sequence ID" value="NZ_SZQA01000002.1"/>
</dbReference>
<dbReference type="NCBIfam" id="TIGR03620">
    <property type="entry name" value="F420_MSMEG_4141"/>
    <property type="match status" value="1"/>
</dbReference>
<feature type="domain" description="Luciferase-like" evidence="2">
    <location>
        <begin position="14"/>
        <end position="121"/>
    </location>
</feature>
<dbReference type="PANTHER" id="PTHR43244:SF1">
    <property type="entry name" value="5,10-METHYLENETETRAHYDROMETHANOPTERIN REDUCTASE"/>
    <property type="match status" value="1"/>
</dbReference>
<proteinExistence type="predicted"/>
<evidence type="ECO:0000259" key="2">
    <source>
        <dbReference type="Pfam" id="PF00296"/>
    </source>
</evidence>
<evidence type="ECO:0000313" key="3">
    <source>
        <dbReference type="EMBL" id="TKK90725.1"/>
    </source>
</evidence>
<dbReference type="AlphaFoldDB" id="A0A4U3MMD7"/>
<comment type="caution">
    <text evidence="3">The sequence shown here is derived from an EMBL/GenBank/DDBJ whole genome shotgun (WGS) entry which is preliminary data.</text>
</comment>
<dbReference type="InterPro" id="IPR019922">
    <property type="entry name" value="Lucif-like_OxRdatse_MSMEG_4141"/>
</dbReference>
<dbReference type="PANTHER" id="PTHR43244">
    <property type="match status" value="1"/>
</dbReference>
<gene>
    <name evidence="3" type="ORF">FDA94_02850</name>
</gene>
<keyword evidence="4" id="KW-1185">Reference proteome</keyword>
<accession>A0A4U3MMD7</accession>
<dbReference type="Gene3D" id="3.20.20.30">
    <property type="entry name" value="Luciferase-like domain"/>
    <property type="match status" value="2"/>
</dbReference>
<evidence type="ECO:0000313" key="4">
    <source>
        <dbReference type="Proteomes" id="UP000308705"/>
    </source>
</evidence>
<dbReference type="InterPro" id="IPR050564">
    <property type="entry name" value="F420-G6PD/mer"/>
</dbReference>
<dbReference type="GO" id="GO:0016705">
    <property type="term" value="F:oxidoreductase activity, acting on paired donors, with incorporation or reduction of molecular oxygen"/>
    <property type="evidence" value="ECO:0007669"/>
    <property type="project" value="InterPro"/>
</dbReference>
<sequence>MKPYGVWAREFRTDNPAEVGQAAAELEKLGYGALWVPGGTDSGLDTAEKILAATTDVTVATGITNIWSTPACETAERTRALGSAHGGRFLLGLGVSHESMVDRFRPGAYRKPLAAMTSYLDELDKEGVTPDRRVLAALGPKMVEVAKNRAAGAHPYLVTPEQTAAIRSAIGPGRLVASEQGVVLETDPARARQLAREALHPYLAMPNYVNNWLRGGFTDDDVSGRGSDRLIDALFVWGTPEQCAARLNQHRDAGADHVCLQVLGTPAGELPMTQWRELATVLF</sequence>
<dbReference type="EMBL" id="SZQA01000002">
    <property type="protein sequence ID" value="TKK90725.1"/>
    <property type="molecule type" value="Genomic_DNA"/>
</dbReference>
<name>A0A4U3MMD7_9ACTN</name>
<dbReference type="InterPro" id="IPR011251">
    <property type="entry name" value="Luciferase-like_dom"/>
</dbReference>
<evidence type="ECO:0000256" key="1">
    <source>
        <dbReference type="ARBA" id="ARBA00023002"/>
    </source>
</evidence>
<dbReference type="Pfam" id="PF00296">
    <property type="entry name" value="Bac_luciferase"/>
    <property type="match status" value="2"/>
</dbReference>
<keyword evidence="1" id="KW-0560">Oxidoreductase</keyword>
<dbReference type="OrthoDB" id="4760590at2"/>
<dbReference type="InterPro" id="IPR036661">
    <property type="entry name" value="Luciferase-like_sf"/>
</dbReference>
<feature type="domain" description="Luciferase-like" evidence="2">
    <location>
        <begin position="134"/>
        <end position="257"/>
    </location>
</feature>
<dbReference type="Proteomes" id="UP000308705">
    <property type="component" value="Unassembled WGS sequence"/>
</dbReference>
<dbReference type="SUPFAM" id="SSF51679">
    <property type="entry name" value="Bacterial luciferase-like"/>
    <property type="match status" value="1"/>
</dbReference>
<reference evidence="3 4" key="1">
    <citation type="submission" date="2019-04" db="EMBL/GenBank/DDBJ databases">
        <title>Herbidospora sp. NEAU-GS14.nov., a novel actinomycete isolated from soil.</title>
        <authorList>
            <person name="Han L."/>
        </authorList>
    </citation>
    <scope>NUCLEOTIDE SEQUENCE [LARGE SCALE GENOMIC DNA]</scope>
    <source>
        <strain evidence="3 4">NEAU-GS14</strain>
    </source>
</reference>